<keyword evidence="9" id="KW-0675">Receptor</keyword>
<dbReference type="SUPFAM" id="SSF63712">
    <property type="entry name" value="Nicotinic receptor ligand binding domain-like"/>
    <property type="match status" value="1"/>
</dbReference>
<dbReference type="InterPro" id="IPR006202">
    <property type="entry name" value="Neur_chan_lig-bd"/>
</dbReference>
<accession>A0ABM0LVD4</accession>
<dbReference type="GeneID" id="100378851"/>
<evidence type="ECO:0000256" key="10">
    <source>
        <dbReference type="ARBA" id="ARBA00023180"/>
    </source>
</evidence>
<keyword evidence="4 14" id="KW-1133">Transmembrane helix</keyword>
<keyword evidence="11" id="KW-1071">Ligand-gated ion channel</keyword>
<keyword evidence="2" id="KW-1003">Cell membrane</keyword>
<dbReference type="Proteomes" id="UP000694865">
    <property type="component" value="Unplaced"/>
</dbReference>
<dbReference type="Gene3D" id="1.20.58.390">
    <property type="entry name" value="Neurotransmitter-gated ion-channel transmembrane domain"/>
    <property type="match status" value="1"/>
</dbReference>
<keyword evidence="1 14" id="KW-0813">Transport</keyword>
<dbReference type="CDD" id="cd19064">
    <property type="entry name" value="LGIC_TM_nAChR"/>
    <property type="match status" value="1"/>
</dbReference>
<dbReference type="InterPro" id="IPR036734">
    <property type="entry name" value="Neur_chan_lig-bd_sf"/>
</dbReference>
<evidence type="ECO:0000256" key="14">
    <source>
        <dbReference type="RuleBase" id="RU000687"/>
    </source>
</evidence>
<dbReference type="Pfam" id="PF02931">
    <property type="entry name" value="Neur_chan_LBD"/>
    <property type="match status" value="1"/>
</dbReference>
<dbReference type="SUPFAM" id="SSF90112">
    <property type="entry name" value="Neurotransmitter-gated ion-channel transmembrane pore"/>
    <property type="match status" value="1"/>
</dbReference>
<evidence type="ECO:0000256" key="8">
    <source>
        <dbReference type="ARBA" id="ARBA00023157"/>
    </source>
</evidence>
<dbReference type="Pfam" id="PF02932">
    <property type="entry name" value="Neur_chan_memb"/>
    <property type="match status" value="1"/>
</dbReference>
<keyword evidence="5" id="KW-0770">Synapse</keyword>
<dbReference type="InterPro" id="IPR006029">
    <property type="entry name" value="Neurotrans-gated_channel_TM"/>
</dbReference>
<dbReference type="PRINTS" id="PR00254">
    <property type="entry name" value="NICOTINICR"/>
</dbReference>
<dbReference type="InterPro" id="IPR038050">
    <property type="entry name" value="Neuro_actylchol_rec"/>
</dbReference>
<keyword evidence="7 14" id="KW-0472">Membrane</keyword>
<feature type="signal peptide" evidence="14">
    <location>
        <begin position="1"/>
        <end position="27"/>
    </location>
</feature>
<evidence type="ECO:0000256" key="1">
    <source>
        <dbReference type="ARBA" id="ARBA00022448"/>
    </source>
</evidence>
<dbReference type="PROSITE" id="PS00236">
    <property type="entry name" value="NEUROTR_ION_CHANNEL"/>
    <property type="match status" value="1"/>
</dbReference>
<organism evidence="17 18">
    <name type="scientific">Saccoglossus kowalevskii</name>
    <name type="common">Acorn worm</name>
    <dbReference type="NCBI Taxonomy" id="10224"/>
    <lineage>
        <taxon>Eukaryota</taxon>
        <taxon>Metazoa</taxon>
        <taxon>Hemichordata</taxon>
        <taxon>Enteropneusta</taxon>
        <taxon>Harrimaniidae</taxon>
        <taxon>Saccoglossus</taxon>
    </lineage>
</organism>
<keyword evidence="3 14" id="KW-0812">Transmembrane</keyword>
<evidence type="ECO:0000256" key="12">
    <source>
        <dbReference type="ARBA" id="ARBA00023303"/>
    </source>
</evidence>
<evidence type="ECO:0000256" key="7">
    <source>
        <dbReference type="ARBA" id="ARBA00023136"/>
    </source>
</evidence>
<comment type="subcellular location">
    <subcellularLocation>
        <location evidence="13">Synaptic cell membrane</location>
        <topology evidence="13">Multi-pass membrane protein</topology>
    </subcellularLocation>
</comment>
<protein>
    <submittedName>
        <fullName evidence="18">Neuronal acetylcholine receptor subunit beta-4-like</fullName>
    </submittedName>
</protein>
<keyword evidence="10" id="KW-0325">Glycoprotein</keyword>
<feature type="transmembrane region" description="Helical" evidence="14">
    <location>
        <begin position="314"/>
        <end position="337"/>
    </location>
</feature>
<dbReference type="InterPro" id="IPR002394">
    <property type="entry name" value="Nicotinic_acetylcholine_rcpt"/>
</dbReference>
<evidence type="ECO:0000313" key="18">
    <source>
        <dbReference type="RefSeq" id="XP_006811725.1"/>
    </source>
</evidence>
<evidence type="ECO:0000256" key="2">
    <source>
        <dbReference type="ARBA" id="ARBA00022475"/>
    </source>
</evidence>
<evidence type="ECO:0000256" key="4">
    <source>
        <dbReference type="ARBA" id="ARBA00022989"/>
    </source>
</evidence>
<evidence type="ECO:0000313" key="17">
    <source>
        <dbReference type="Proteomes" id="UP000694865"/>
    </source>
</evidence>
<name>A0ABM0LVD4_SACKO</name>
<evidence type="ECO:0000256" key="9">
    <source>
        <dbReference type="ARBA" id="ARBA00023170"/>
    </source>
</evidence>
<keyword evidence="8" id="KW-1015">Disulfide bond</keyword>
<feature type="transmembrane region" description="Helical" evidence="14">
    <location>
        <begin position="508"/>
        <end position="528"/>
    </location>
</feature>
<feature type="transmembrane region" description="Helical" evidence="14">
    <location>
        <begin position="250"/>
        <end position="271"/>
    </location>
</feature>
<dbReference type="CDD" id="cd18997">
    <property type="entry name" value="LGIC_ECD_nAChR"/>
    <property type="match status" value="1"/>
</dbReference>
<evidence type="ECO:0000256" key="6">
    <source>
        <dbReference type="ARBA" id="ARBA00023065"/>
    </source>
</evidence>
<keyword evidence="14" id="KW-0732">Signal</keyword>
<dbReference type="RefSeq" id="XP_006811725.1">
    <property type="nucleotide sequence ID" value="XM_006811662.1"/>
</dbReference>
<sequence>MEVRIAREMIWLSVMLVSIAFDRLIAGNEFQNNLSAEDYLINELFSNYSVATRPVNDSSESVNVHLYMTINQLIDVDERYQIITTRVWLHQQWNDTRLKWNPEQYGGLNTIVVTMDTIWTPDTSLLNSADSEFGGFPRMYLPDLTAVITSAGTVIQSIPAILRTPCTMDITYFPVDTQICYIRFGLWMYVNRQVQLILKRDNVPKENFVPNSEWDIIGTRGRAAISPFLLINNEPCTDVTFDITIKRKPLYYAANLIIPCVLVNFLTVVVFSLPSDSTEKVNLSISLLLTLYVFSLLVAELLPPTSNMVPMLTAYLIFSMMLIAVSVSMTTLVAMVCQNSTGRRHVPHWVKVVFYRGIAKIIFVDVDKKFFRCMSPRAKLKRCQKFNNVYDAFEGETSFIALRERAREEAEIQHTLGLVHSHVSAIKTHWKRNPVKNSSHHFQTNSKQGMYWRKQIRQMRNCFTTGLEQKTAKMSKYLSVFLQHLVPNEERIEIQEEWKLLVAIIDRLLLLFFAACSSLGATIMLSKIT</sequence>
<keyword evidence="12 14" id="KW-0407">Ion channel</keyword>
<gene>
    <name evidence="18" type="primary">LOC100378851</name>
</gene>
<feature type="domain" description="Neurotransmitter-gated ion-channel ligand-binding" evidence="15">
    <location>
        <begin position="38"/>
        <end position="249"/>
    </location>
</feature>
<keyword evidence="6 14" id="KW-0406">Ion transport</keyword>
<comment type="similarity">
    <text evidence="14">Belongs to the ligand-gated ion channel (TC 1.A.9) family.</text>
</comment>
<evidence type="ECO:0000256" key="11">
    <source>
        <dbReference type="ARBA" id="ARBA00023286"/>
    </source>
</evidence>
<feature type="chain" id="PRO_5044971971" evidence="14">
    <location>
        <begin position="28"/>
        <end position="529"/>
    </location>
</feature>
<dbReference type="Gene3D" id="2.70.170.10">
    <property type="entry name" value="Neurotransmitter-gated ion-channel ligand-binding domain"/>
    <property type="match status" value="1"/>
</dbReference>
<proteinExistence type="inferred from homology"/>
<dbReference type="PANTHER" id="PTHR18945">
    <property type="entry name" value="NEUROTRANSMITTER GATED ION CHANNEL"/>
    <property type="match status" value="1"/>
</dbReference>
<dbReference type="PRINTS" id="PR00252">
    <property type="entry name" value="NRIONCHANNEL"/>
</dbReference>
<reference evidence="18" key="1">
    <citation type="submission" date="2025-08" db="UniProtKB">
        <authorList>
            <consortium name="RefSeq"/>
        </authorList>
    </citation>
    <scope>IDENTIFICATION</scope>
    <source>
        <tissue evidence="18">Testes</tissue>
    </source>
</reference>
<evidence type="ECO:0000256" key="5">
    <source>
        <dbReference type="ARBA" id="ARBA00023018"/>
    </source>
</evidence>
<evidence type="ECO:0000256" key="13">
    <source>
        <dbReference type="ARBA" id="ARBA00034099"/>
    </source>
</evidence>
<evidence type="ECO:0000256" key="3">
    <source>
        <dbReference type="ARBA" id="ARBA00022692"/>
    </source>
</evidence>
<dbReference type="InterPro" id="IPR018000">
    <property type="entry name" value="Neurotransmitter_ion_chnl_CS"/>
</dbReference>
<evidence type="ECO:0000259" key="16">
    <source>
        <dbReference type="Pfam" id="PF02932"/>
    </source>
</evidence>
<dbReference type="InterPro" id="IPR006201">
    <property type="entry name" value="Neur_channel"/>
</dbReference>
<feature type="transmembrane region" description="Helical" evidence="14">
    <location>
        <begin position="283"/>
        <end position="302"/>
    </location>
</feature>
<keyword evidence="17" id="KW-1185">Reference proteome</keyword>
<evidence type="ECO:0000259" key="15">
    <source>
        <dbReference type="Pfam" id="PF02931"/>
    </source>
</evidence>
<feature type="domain" description="Neurotransmitter-gated ion-channel transmembrane" evidence="16">
    <location>
        <begin position="256"/>
        <end position="524"/>
    </location>
</feature>
<dbReference type="InterPro" id="IPR036719">
    <property type="entry name" value="Neuro-gated_channel_TM_sf"/>
</dbReference>